<reference evidence="2 3" key="3">
    <citation type="journal article" date="2013" name="Rice">
        <title>Improvement of the Oryza sativa Nipponbare reference genome using next generation sequence and optical map data.</title>
        <authorList>
            <person name="Kawahara Y."/>
            <person name="de la Bastide M."/>
            <person name="Hamilton J.P."/>
            <person name="Kanamori H."/>
            <person name="McCombie W.R."/>
            <person name="Ouyang S."/>
            <person name="Schwartz D.C."/>
            <person name="Tanaka T."/>
            <person name="Wu J."/>
            <person name="Zhou S."/>
            <person name="Childs K.L."/>
            <person name="Davidson R.M."/>
            <person name="Lin H."/>
            <person name="Quesada-Ocampo L."/>
            <person name="Vaillancourt B."/>
            <person name="Sakai H."/>
            <person name="Lee S.S."/>
            <person name="Kim J."/>
            <person name="Numa H."/>
            <person name="Itoh T."/>
            <person name="Buell C.R."/>
            <person name="Matsumoto T."/>
        </authorList>
    </citation>
    <scope>NUCLEOTIDE SEQUENCE [LARGE SCALE GENOMIC DNA]</scope>
    <source>
        <strain evidence="3">cv. Nipponbare</strain>
    </source>
</reference>
<organism evidence="2 3">
    <name type="scientific">Oryza sativa subsp. japonica</name>
    <name type="common">Rice</name>
    <dbReference type="NCBI Taxonomy" id="39947"/>
    <lineage>
        <taxon>Eukaryota</taxon>
        <taxon>Viridiplantae</taxon>
        <taxon>Streptophyta</taxon>
        <taxon>Embryophyta</taxon>
        <taxon>Tracheophyta</taxon>
        <taxon>Spermatophyta</taxon>
        <taxon>Magnoliopsida</taxon>
        <taxon>Liliopsida</taxon>
        <taxon>Poales</taxon>
        <taxon>Poaceae</taxon>
        <taxon>BOP clade</taxon>
        <taxon>Oryzoideae</taxon>
        <taxon>Oryzeae</taxon>
        <taxon>Oryzinae</taxon>
        <taxon>Oryza</taxon>
        <taxon>Oryza sativa</taxon>
    </lineage>
</organism>
<dbReference type="EMBL" id="AP014961">
    <property type="protein sequence ID" value="BAS94086.1"/>
    <property type="molecule type" value="Genomic_DNA"/>
</dbReference>
<name>A0A0P0WML1_ORYSJ</name>
<protein>
    <submittedName>
        <fullName evidence="2">Os05g0422200 protein</fullName>
    </submittedName>
</protein>
<accession>A0A0P0WML1</accession>
<feature type="non-terminal residue" evidence="2">
    <location>
        <position position="1"/>
    </location>
</feature>
<dbReference type="InParanoid" id="A0A0P0WML1"/>
<feature type="compositionally biased region" description="Polar residues" evidence="1">
    <location>
        <begin position="194"/>
        <end position="205"/>
    </location>
</feature>
<dbReference type="AlphaFoldDB" id="A0A0P0WML1"/>
<feature type="region of interest" description="Disordered" evidence="1">
    <location>
        <begin position="163"/>
        <end position="205"/>
    </location>
</feature>
<evidence type="ECO:0000313" key="2">
    <source>
        <dbReference type="EMBL" id="BAS94086.1"/>
    </source>
</evidence>
<dbReference type="PaxDb" id="39947-A0A0P0WML1"/>
<evidence type="ECO:0000256" key="1">
    <source>
        <dbReference type="SAM" id="MobiDB-lite"/>
    </source>
</evidence>
<evidence type="ECO:0000313" key="3">
    <source>
        <dbReference type="Proteomes" id="UP000059680"/>
    </source>
</evidence>
<gene>
    <name evidence="2" type="ordered locus">Os05g0422200</name>
    <name evidence="2" type="ORF">OSNPB_050422200</name>
</gene>
<dbReference type="Proteomes" id="UP000059680">
    <property type="component" value="Chromosome 5"/>
</dbReference>
<reference evidence="2 3" key="2">
    <citation type="journal article" date="2013" name="Plant Cell Physiol.">
        <title>Rice Annotation Project Database (RAP-DB): an integrative and interactive database for rice genomics.</title>
        <authorList>
            <person name="Sakai H."/>
            <person name="Lee S.S."/>
            <person name="Tanaka T."/>
            <person name="Numa H."/>
            <person name="Kim J."/>
            <person name="Kawahara Y."/>
            <person name="Wakimoto H."/>
            <person name="Yang C.C."/>
            <person name="Iwamoto M."/>
            <person name="Abe T."/>
            <person name="Yamada Y."/>
            <person name="Muto A."/>
            <person name="Inokuchi H."/>
            <person name="Ikemura T."/>
            <person name="Matsumoto T."/>
            <person name="Sasaki T."/>
            <person name="Itoh T."/>
        </authorList>
    </citation>
    <scope>NUCLEOTIDE SEQUENCE [LARGE SCALE GENOMIC DNA]</scope>
    <source>
        <strain evidence="3">cv. Nipponbare</strain>
    </source>
</reference>
<keyword evidence="3" id="KW-1185">Reference proteome</keyword>
<sequence length="205" mass="22333">LLDTREIILLYPEKLEREKIIKDKFALGSKESKRGPHIAGGFSEFESNLQLLAGGEIRHPAQPLQLRQKRAAATGVLVPRRRTAVPHVPRRQHPPQRPRAEMLLQGQRGRLQRNGLPPSLVARPPPLPPAGSCRHVRQVQPTGVPKHGRLLRHARRLPLLLAGHGHGRRSDGGGGAAKGGRERGGAVRLRAGRSSASTGCSSGRR</sequence>
<proteinExistence type="predicted"/>
<reference evidence="3" key="1">
    <citation type="journal article" date="2005" name="Nature">
        <title>The map-based sequence of the rice genome.</title>
        <authorList>
            <consortium name="International rice genome sequencing project (IRGSP)"/>
            <person name="Matsumoto T."/>
            <person name="Wu J."/>
            <person name="Kanamori H."/>
            <person name="Katayose Y."/>
            <person name="Fujisawa M."/>
            <person name="Namiki N."/>
            <person name="Mizuno H."/>
            <person name="Yamamoto K."/>
            <person name="Antonio B.A."/>
            <person name="Baba T."/>
            <person name="Sakata K."/>
            <person name="Nagamura Y."/>
            <person name="Aoki H."/>
            <person name="Arikawa K."/>
            <person name="Arita K."/>
            <person name="Bito T."/>
            <person name="Chiden Y."/>
            <person name="Fujitsuka N."/>
            <person name="Fukunaka R."/>
            <person name="Hamada M."/>
            <person name="Harada C."/>
            <person name="Hayashi A."/>
            <person name="Hijishita S."/>
            <person name="Honda M."/>
            <person name="Hosokawa S."/>
            <person name="Ichikawa Y."/>
            <person name="Idonuma A."/>
            <person name="Iijima M."/>
            <person name="Ikeda M."/>
            <person name="Ikeno M."/>
            <person name="Ito K."/>
            <person name="Ito S."/>
            <person name="Ito T."/>
            <person name="Ito Y."/>
            <person name="Ito Y."/>
            <person name="Iwabuchi A."/>
            <person name="Kamiya K."/>
            <person name="Karasawa W."/>
            <person name="Kurita K."/>
            <person name="Katagiri S."/>
            <person name="Kikuta A."/>
            <person name="Kobayashi H."/>
            <person name="Kobayashi N."/>
            <person name="Machita K."/>
            <person name="Maehara T."/>
            <person name="Masukawa M."/>
            <person name="Mizubayashi T."/>
            <person name="Mukai Y."/>
            <person name="Nagasaki H."/>
            <person name="Nagata Y."/>
            <person name="Naito S."/>
            <person name="Nakashima M."/>
            <person name="Nakama Y."/>
            <person name="Nakamichi Y."/>
            <person name="Nakamura M."/>
            <person name="Meguro A."/>
            <person name="Negishi M."/>
            <person name="Ohta I."/>
            <person name="Ohta T."/>
            <person name="Okamoto M."/>
            <person name="Ono N."/>
            <person name="Saji S."/>
            <person name="Sakaguchi M."/>
            <person name="Sakai K."/>
            <person name="Shibata M."/>
            <person name="Shimokawa T."/>
            <person name="Song J."/>
            <person name="Takazaki Y."/>
            <person name="Terasawa K."/>
            <person name="Tsugane M."/>
            <person name="Tsuji K."/>
            <person name="Ueda S."/>
            <person name="Waki K."/>
            <person name="Yamagata H."/>
            <person name="Yamamoto M."/>
            <person name="Yamamoto S."/>
            <person name="Yamane H."/>
            <person name="Yoshiki S."/>
            <person name="Yoshihara R."/>
            <person name="Yukawa K."/>
            <person name="Zhong H."/>
            <person name="Yano M."/>
            <person name="Yuan Q."/>
            <person name="Ouyang S."/>
            <person name="Liu J."/>
            <person name="Jones K.M."/>
            <person name="Gansberger K."/>
            <person name="Moffat K."/>
            <person name="Hill J."/>
            <person name="Bera J."/>
            <person name="Fadrosh D."/>
            <person name="Jin S."/>
            <person name="Johri S."/>
            <person name="Kim M."/>
            <person name="Overton L."/>
            <person name="Reardon M."/>
            <person name="Tsitrin T."/>
            <person name="Vuong H."/>
            <person name="Weaver B."/>
            <person name="Ciecko A."/>
            <person name="Tallon L."/>
            <person name="Jackson J."/>
            <person name="Pai G."/>
            <person name="Aken S.V."/>
            <person name="Utterback T."/>
            <person name="Reidmuller S."/>
            <person name="Feldblyum T."/>
            <person name="Hsiao J."/>
            <person name="Zismann V."/>
            <person name="Iobst S."/>
            <person name="de Vazeille A.R."/>
            <person name="Buell C.R."/>
            <person name="Ying K."/>
            <person name="Li Y."/>
            <person name="Lu T."/>
            <person name="Huang Y."/>
            <person name="Zhao Q."/>
            <person name="Feng Q."/>
            <person name="Zhang L."/>
            <person name="Zhu J."/>
            <person name="Weng Q."/>
            <person name="Mu J."/>
            <person name="Lu Y."/>
            <person name="Fan D."/>
            <person name="Liu Y."/>
            <person name="Guan J."/>
            <person name="Zhang Y."/>
            <person name="Yu S."/>
            <person name="Liu X."/>
            <person name="Zhang Y."/>
            <person name="Hong G."/>
            <person name="Han B."/>
            <person name="Choisne N."/>
            <person name="Demange N."/>
            <person name="Orjeda G."/>
            <person name="Samain S."/>
            <person name="Cattolico L."/>
            <person name="Pelletier E."/>
            <person name="Couloux A."/>
            <person name="Segurens B."/>
            <person name="Wincker P."/>
            <person name="D'Hont A."/>
            <person name="Scarpelli C."/>
            <person name="Weissenbach J."/>
            <person name="Salanoubat M."/>
            <person name="Quetier F."/>
            <person name="Yu Y."/>
            <person name="Kim H.R."/>
            <person name="Rambo T."/>
            <person name="Currie J."/>
            <person name="Collura K."/>
            <person name="Luo M."/>
            <person name="Yang T."/>
            <person name="Ammiraju J.S.S."/>
            <person name="Engler F."/>
            <person name="Soderlund C."/>
            <person name="Wing R.A."/>
            <person name="Palmer L.E."/>
            <person name="de la Bastide M."/>
            <person name="Spiegel L."/>
            <person name="Nascimento L."/>
            <person name="Zutavern T."/>
            <person name="O'Shaughnessy A."/>
            <person name="Dike S."/>
            <person name="Dedhia N."/>
            <person name="Preston R."/>
            <person name="Balija V."/>
            <person name="McCombie W.R."/>
            <person name="Chow T."/>
            <person name="Chen H."/>
            <person name="Chung M."/>
            <person name="Chen C."/>
            <person name="Shaw J."/>
            <person name="Wu H."/>
            <person name="Hsiao K."/>
            <person name="Chao Y."/>
            <person name="Chu M."/>
            <person name="Cheng C."/>
            <person name="Hour A."/>
            <person name="Lee P."/>
            <person name="Lin S."/>
            <person name="Lin Y."/>
            <person name="Liou J."/>
            <person name="Liu S."/>
            <person name="Hsing Y."/>
            <person name="Raghuvanshi S."/>
            <person name="Mohanty A."/>
            <person name="Bharti A.K."/>
            <person name="Gaur A."/>
            <person name="Gupta V."/>
            <person name="Kumar D."/>
            <person name="Ravi V."/>
            <person name="Vij S."/>
            <person name="Kapur A."/>
            <person name="Khurana P."/>
            <person name="Khurana P."/>
            <person name="Khurana J.P."/>
            <person name="Tyagi A.K."/>
            <person name="Gaikwad K."/>
            <person name="Singh A."/>
            <person name="Dalal V."/>
            <person name="Srivastava S."/>
            <person name="Dixit A."/>
            <person name="Pal A.K."/>
            <person name="Ghazi I.A."/>
            <person name="Yadav M."/>
            <person name="Pandit A."/>
            <person name="Bhargava A."/>
            <person name="Sureshbabu K."/>
            <person name="Batra K."/>
            <person name="Sharma T.R."/>
            <person name="Mohapatra T."/>
            <person name="Singh N.K."/>
            <person name="Messing J."/>
            <person name="Nelson A.B."/>
            <person name="Fuks G."/>
            <person name="Kavchok S."/>
            <person name="Keizer G."/>
            <person name="Linton E."/>
            <person name="Llaca V."/>
            <person name="Song R."/>
            <person name="Tanyolac B."/>
            <person name="Young S."/>
            <person name="Ho-Il K."/>
            <person name="Hahn J.H."/>
            <person name="Sangsakoo G."/>
            <person name="Vanavichit A."/>
            <person name="de Mattos Luiz.A.T."/>
            <person name="Zimmer P.D."/>
            <person name="Malone G."/>
            <person name="Dellagostin O."/>
            <person name="de Oliveira A.C."/>
            <person name="Bevan M."/>
            <person name="Bancroft I."/>
            <person name="Minx P."/>
            <person name="Cordum H."/>
            <person name="Wilson R."/>
            <person name="Cheng Z."/>
            <person name="Jin W."/>
            <person name="Jiang J."/>
            <person name="Leong S.A."/>
            <person name="Iwama H."/>
            <person name="Gojobori T."/>
            <person name="Itoh T."/>
            <person name="Niimura Y."/>
            <person name="Fujii Y."/>
            <person name="Habara T."/>
            <person name="Sakai H."/>
            <person name="Sato Y."/>
            <person name="Wilson G."/>
            <person name="Kumar K."/>
            <person name="McCouch S."/>
            <person name="Juretic N."/>
            <person name="Hoen D."/>
            <person name="Wright S."/>
            <person name="Bruskiewich R."/>
            <person name="Bureau T."/>
            <person name="Miyao A."/>
            <person name="Hirochika H."/>
            <person name="Nishikawa T."/>
            <person name="Kadowaki K."/>
            <person name="Sugiura M."/>
            <person name="Burr B."/>
            <person name="Sasaki T."/>
        </authorList>
    </citation>
    <scope>NUCLEOTIDE SEQUENCE [LARGE SCALE GENOMIC DNA]</scope>
    <source>
        <strain evidence="3">cv. Nipponbare</strain>
    </source>
</reference>